<feature type="transmembrane region" description="Helical" evidence="2">
    <location>
        <begin position="24"/>
        <end position="49"/>
    </location>
</feature>
<dbReference type="GO" id="GO:0045121">
    <property type="term" value="C:membrane raft"/>
    <property type="evidence" value="ECO:0007669"/>
    <property type="project" value="TreeGrafter"/>
</dbReference>
<dbReference type="GO" id="GO:0031505">
    <property type="term" value="P:fungal-type cell wall organization"/>
    <property type="evidence" value="ECO:0007669"/>
    <property type="project" value="TreeGrafter"/>
</dbReference>
<feature type="compositionally biased region" description="Polar residues" evidence="1">
    <location>
        <begin position="278"/>
        <end position="289"/>
    </location>
</feature>
<proteinExistence type="predicted"/>
<dbReference type="OMA" id="FNICAAC"/>
<dbReference type="InterPro" id="IPR009571">
    <property type="entry name" value="SUR7/Rim9-like_fungi"/>
</dbReference>
<dbReference type="eggNOG" id="ENOG502RKFF">
    <property type="taxonomic scope" value="Eukaryota"/>
</dbReference>
<dbReference type="GO" id="GO:0030866">
    <property type="term" value="P:cortical actin cytoskeleton organization"/>
    <property type="evidence" value="ECO:0007669"/>
    <property type="project" value="TreeGrafter"/>
</dbReference>
<dbReference type="AlphaFoldDB" id="I2GY44"/>
<feature type="compositionally biased region" description="Low complexity" evidence="1">
    <location>
        <begin position="290"/>
        <end position="309"/>
    </location>
</feature>
<feature type="transmembrane region" description="Helical" evidence="2">
    <location>
        <begin position="210"/>
        <end position="230"/>
    </location>
</feature>
<gene>
    <name evidence="3" type="primary">TBLA0B02040</name>
    <name evidence="3" type="ORF">TBLA_0B02040</name>
</gene>
<dbReference type="PANTHER" id="PTHR36414">
    <property type="entry name" value="PROTEIN SUR7"/>
    <property type="match status" value="1"/>
</dbReference>
<evidence type="ECO:0000313" key="3">
    <source>
        <dbReference type="EMBL" id="CCH59046.1"/>
    </source>
</evidence>
<dbReference type="Pfam" id="PF06687">
    <property type="entry name" value="SUR7"/>
    <property type="match status" value="1"/>
</dbReference>
<dbReference type="FunCoup" id="I2GY44">
    <property type="interactions" value="77"/>
</dbReference>
<name>I2GY44_HENB6</name>
<keyword evidence="4" id="KW-1185">Reference proteome</keyword>
<dbReference type="GO" id="GO:0005886">
    <property type="term" value="C:plasma membrane"/>
    <property type="evidence" value="ECO:0007669"/>
    <property type="project" value="InterPro"/>
</dbReference>
<dbReference type="PANTHER" id="PTHR36414:SF1">
    <property type="entry name" value="PROTEIN SUR7"/>
    <property type="match status" value="1"/>
</dbReference>
<feature type="transmembrane region" description="Helical" evidence="2">
    <location>
        <begin position="166"/>
        <end position="190"/>
    </location>
</feature>
<evidence type="ECO:0000256" key="1">
    <source>
        <dbReference type="SAM" id="MobiDB-lite"/>
    </source>
</evidence>
<feature type="transmembrane region" description="Helical" evidence="2">
    <location>
        <begin position="135"/>
        <end position="154"/>
    </location>
</feature>
<evidence type="ECO:0000313" key="4">
    <source>
        <dbReference type="Proteomes" id="UP000002866"/>
    </source>
</evidence>
<accession>I2GY44</accession>
<keyword evidence="2" id="KW-0472">Membrane</keyword>
<dbReference type="GO" id="GO:0006897">
    <property type="term" value="P:endocytosis"/>
    <property type="evidence" value="ECO:0007669"/>
    <property type="project" value="TreeGrafter"/>
</dbReference>
<dbReference type="GeneID" id="14494652"/>
<dbReference type="KEGG" id="tbl:TBLA_0B02040"/>
<protein>
    <recommendedName>
        <fullName evidence="5">Protein SUR7</fullName>
    </recommendedName>
</protein>
<dbReference type="GO" id="GO:0032185">
    <property type="term" value="P:septin cytoskeleton organization"/>
    <property type="evidence" value="ECO:0007669"/>
    <property type="project" value="TreeGrafter"/>
</dbReference>
<keyword evidence="2" id="KW-1133">Transmembrane helix</keyword>
<dbReference type="RefSeq" id="XP_004178565.1">
    <property type="nucleotide sequence ID" value="XM_004178517.1"/>
</dbReference>
<reference evidence="3 4" key="1">
    <citation type="journal article" date="2011" name="Proc. Natl. Acad. Sci. U.S.A.">
        <title>Evolutionary erosion of yeast sex chromosomes by mating-type switching accidents.</title>
        <authorList>
            <person name="Gordon J.L."/>
            <person name="Armisen D."/>
            <person name="Proux-Wera E."/>
            <person name="Oheigeartaigh S.S."/>
            <person name="Byrne K.P."/>
            <person name="Wolfe K.H."/>
        </authorList>
    </citation>
    <scope>NUCLEOTIDE SEQUENCE [LARGE SCALE GENOMIC DNA]</scope>
    <source>
        <strain evidence="4">ATCC 34711 / CBS 6284 / DSM 70876 / NBRC 10599 / NRRL Y-10934 / UCD 77-7</strain>
    </source>
</reference>
<dbReference type="EMBL" id="HE806317">
    <property type="protein sequence ID" value="CCH59046.1"/>
    <property type="molecule type" value="Genomic_DNA"/>
</dbReference>
<feature type="compositionally biased region" description="Polar residues" evidence="1">
    <location>
        <begin position="243"/>
        <end position="259"/>
    </location>
</feature>
<evidence type="ECO:0000256" key="2">
    <source>
        <dbReference type="SAM" id="Phobius"/>
    </source>
</evidence>
<sequence>MFSKFKRVPAATPPPKRTTPFQSFIQLLTFIFMCGNSTMLTIIIISGAVENRAIERLFWLKSDTSGIPNAPDVTKWTFWGIKSVGSNDSNSLFYGSNMGPAYPISPVDNFHTRDNIPHGCIKHRNAIYYMSRCSFAFFWISLSFMGIGNLIYVMTLCSYQFAKVNFLLITTGFVFNICAACVGSAAAVIADRAFHGANRKSEVGAAMFGLTWASALLAIFIMISVTWQFFHARSKYKHKKNSRYTPITSTPEPSRYSTINSSLNSEKNNKNYYNSRNTTPARHGSSTVQTPSSYTPSFFSSNNSSPPAYSEKKGQTKVSVYSMRDSTSVLDQPISYNISPTTPSQSLQANRHGFKGMKFFKMRRNHHSMSDDDYNDI</sequence>
<keyword evidence="2" id="KW-0812">Transmembrane</keyword>
<organism evidence="3 4">
    <name type="scientific">Henningerozyma blattae (strain ATCC 34711 / CBS 6284 / DSM 70876 / NBRC 10599 / NRRL Y-10934 / UCD 77-7)</name>
    <name type="common">Yeast</name>
    <name type="synonym">Tetrapisispora blattae</name>
    <dbReference type="NCBI Taxonomy" id="1071380"/>
    <lineage>
        <taxon>Eukaryota</taxon>
        <taxon>Fungi</taxon>
        <taxon>Dikarya</taxon>
        <taxon>Ascomycota</taxon>
        <taxon>Saccharomycotina</taxon>
        <taxon>Saccharomycetes</taxon>
        <taxon>Saccharomycetales</taxon>
        <taxon>Saccharomycetaceae</taxon>
        <taxon>Henningerozyma</taxon>
    </lineage>
</organism>
<feature type="region of interest" description="Disordered" evidence="1">
    <location>
        <begin position="241"/>
        <end position="315"/>
    </location>
</feature>
<dbReference type="Proteomes" id="UP000002866">
    <property type="component" value="Chromosome 2"/>
</dbReference>
<dbReference type="OrthoDB" id="5419460at2759"/>
<dbReference type="InParanoid" id="I2GY44"/>
<dbReference type="HOGENOM" id="CLU_059603_1_0_1"/>
<evidence type="ECO:0008006" key="5">
    <source>
        <dbReference type="Google" id="ProtNLM"/>
    </source>
</evidence>
<feature type="compositionally biased region" description="Low complexity" evidence="1">
    <location>
        <begin position="260"/>
        <end position="277"/>
    </location>
</feature>
<dbReference type="GO" id="GO:0005938">
    <property type="term" value="C:cell cortex"/>
    <property type="evidence" value="ECO:0007669"/>
    <property type="project" value="TreeGrafter"/>
</dbReference>